<organism evidence="1 2">
    <name type="scientific">Candidatus Blackburnbacteria bacterium RIFCSPHIGHO2_01_FULL_43_15b</name>
    <dbReference type="NCBI Taxonomy" id="1797513"/>
    <lineage>
        <taxon>Bacteria</taxon>
        <taxon>Candidatus Blackburniibacteriota</taxon>
    </lineage>
</organism>
<sequence length="91" mass="9948">MEKTILNYRVIIEPEKYPSGDLVYNAHCPTLGVADYGDTVDEALSSIQDGIELAIETLASKGEGVPVDNIEQQIIASAKVTFQQKLKIQIV</sequence>
<proteinExistence type="predicted"/>
<dbReference type="STRING" id="1797513.A2782_03905"/>
<dbReference type="SUPFAM" id="SSF143100">
    <property type="entry name" value="TTHA1013/TTHA0281-like"/>
    <property type="match status" value="1"/>
</dbReference>
<evidence type="ECO:0000313" key="2">
    <source>
        <dbReference type="Proteomes" id="UP000177967"/>
    </source>
</evidence>
<dbReference type="Gene3D" id="3.30.160.250">
    <property type="match status" value="1"/>
</dbReference>
<reference evidence="1 2" key="1">
    <citation type="journal article" date="2016" name="Nat. Commun.">
        <title>Thousands of microbial genomes shed light on interconnected biogeochemical processes in an aquifer system.</title>
        <authorList>
            <person name="Anantharaman K."/>
            <person name="Brown C.T."/>
            <person name="Hug L.A."/>
            <person name="Sharon I."/>
            <person name="Castelle C.J."/>
            <person name="Probst A.J."/>
            <person name="Thomas B.C."/>
            <person name="Singh A."/>
            <person name="Wilkins M.J."/>
            <person name="Karaoz U."/>
            <person name="Brodie E.L."/>
            <person name="Williams K.H."/>
            <person name="Hubbard S.S."/>
            <person name="Banfield J.F."/>
        </authorList>
    </citation>
    <scope>NUCLEOTIDE SEQUENCE [LARGE SCALE GENOMIC DNA]</scope>
</reference>
<evidence type="ECO:0000313" key="1">
    <source>
        <dbReference type="EMBL" id="OGY08129.1"/>
    </source>
</evidence>
<dbReference type="Proteomes" id="UP000177967">
    <property type="component" value="Unassembled WGS sequence"/>
</dbReference>
<dbReference type="InterPro" id="IPR035069">
    <property type="entry name" value="TTHA1013/TTHA0281-like"/>
</dbReference>
<protein>
    <recommendedName>
        <fullName evidence="3">HicB-like antitoxin of toxin-antitoxin system domain-containing protein</fullName>
    </recommendedName>
</protein>
<evidence type="ECO:0008006" key="3">
    <source>
        <dbReference type="Google" id="ProtNLM"/>
    </source>
</evidence>
<accession>A0A1G1UYB0</accession>
<comment type="caution">
    <text evidence="1">The sequence shown here is derived from an EMBL/GenBank/DDBJ whole genome shotgun (WGS) entry which is preliminary data.</text>
</comment>
<dbReference type="EMBL" id="MHBW01000031">
    <property type="protein sequence ID" value="OGY08129.1"/>
    <property type="molecule type" value="Genomic_DNA"/>
</dbReference>
<dbReference type="AlphaFoldDB" id="A0A1G1UYB0"/>
<name>A0A1G1UYB0_9BACT</name>
<gene>
    <name evidence="1" type="ORF">A2782_03905</name>
</gene>